<dbReference type="NCBIfam" id="TIGR00049">
    <property type="entry name" value="iron-sulfur cluster assembly accessory protein"/>
    <property type="match status" value="1"/>
</dbReference>
<accession>A0A6G7VE06</accession>
<keyword evidence="4" id="KW-1185">Reference proteome</keyword>
<dbReference type="GO" id="GO:0051537">
    <property type="term" value="F:2 iron, 2 sulfur cluster binding"/>
    <property type="evidence" value="ECO:0007669"/>
    <property type="project" value="UniProtKB-ARBA"/>
</dbReference>
<reference evidence="4" key="1">
    <citation type="submission" date="2020-01" db="EMBL/GenBank/DDBJ databases">
        <title>Caldichromatium gen. nov., sp. nov., a thermophilic purple sulfur bacterium member of the family Chromatiaceae isolated from Nakabusa hot spring, Japan.</title>
        <authorList>
            <person name="Saini M.K."/>
            <person name="Hanada S."/>
            <person name="Tank M."/>
        </authorList>
    </citation>
    <scope>NUCLEOTIDE SEQUENCE [LARGE SCALE GENOMIC DNA]</scope>
    <source>
        <strain evidence="4">No.7</strain>
    </source>
</reference>
<proteinExistence type="inferred from homology"/>
<feature type="domain" description="Core" evidence="2">
    <location>
        <begin position="1"/>
        <end position="104"/>
    </location>
</feature>
<dbReference type="RefSeq" id="WP_166270791.1">
    <property type="nucleotide sequence ID" value="NZ_CP048029.1"/>
</dbReference>
<dbReference type="InterPro" id="IPR000361">
    <property type="entry name" value="ATAP_core_dom"/>
</dbReference>
<dbReference type="Gene3D" id="2.60.300.12">
    <property type="entry name" value="HesB-like domain"/>
    <property type="match status" value="1"/>
</dbReference>
<dbReference type="Pfam" id="PF01521">
    <property type="entry name" value="Fe-S_biosyn"/>
    <property type="match status" value="1"/>
</dbReference>
<dbReference type="InterPro" id="IPR035903">
    <property type="entry name" value="HesB-like_dom_sf"/>
</dbReference>
<dbReference type="PANTHER" id="PTHR10072:SF41">
    <property type="entry name" value="IRON-SULFUR CLUSTER ASSEMBLY 1 HOMOLOG, MITOCHONDRIAL"/>
    <property type="match status" value="1"/>
</dbReference>
<evidence type="ECO:0000256" key="1">
    <source>
        <dbReference type="ARBA" id="ARBA00006718"/>
    </source>
</evidence>
<evidence type="ECO:0000259" key="2">
    <source>
        <dbReference type="Pfam" id="PF01521"/>
    </source>
</evidence>
<evidence type="ECO:0000313" key="3">
    <source>
        <dbReference type="EMBL" id="QIK38027.1"/>
    </source>
</evidence>
<protein>
    <submittedName>
        <fullName evidence="3">Iron-sulfur cluster assembly accessory protein</fullName>
    </submittedName>
</protein>
<dbReference type="AlphaFoldDB" id="A0A6G7VE06"/>
<dbReference type="GO" id="GO:0005829">
    <property type="term" value="C:cytosol"/>
    <property type="evidence" value="ECO:0007669"/>
    <property type="project" value="TreeGrafter"/>
</dbReference>
<dbReference type="Proteomes" id="UP000502699">
    <property type="component" value="Chromosome"/>
</dbReference>
<dbReference type="SUPFAM" id="SSF89360">
    <property type="entry name" value="HesB-like domain"/>
    <property type="match status" value="1"/>
</dbReference>
<dbReference type="KEGG" id="cjap:GWK36_08535"/>
<comment type="similarity">
    <text evidence="1">Belongs to the HesB/IscA family.</text>
</comment>
<sequence>MSITLTEAAARHVAAMLQKRGYGLGLRIGTQKSGCSGLSYTVDYADNLAPSDRVFESHGVKVVVDAAQLEYLNGLEVDFVRSNLLSQGFEFRNPNAKDQCGCGESFRV</sequence>
<evidence type="ECO:0000313" key="4">
    <source>
        <dbReference type="Proteomes" id="UP000502699"/>
    </source>
</evidence>
<dbReference type="PANTHER" id="PTHR10072">
    <property type="entry name" value="IRON-SULFUR CLUSTER ASSEMBLY PROTEIN"/>
    <property type="match status" value="1"/>
</dbReference>
<gene>
    <name evidence="3" type="ORF">GWK36_08535</name>
</gene>
<dbReference type="InterPro" id="IPR016092">
    <property type="entry name" value="ATAP"/>
</dbReference>
<dbReference type="InterPro" id="IPR017870">
    <property type="entry name" value="FeS_cluster_insertion_CS"/>
</dbReference>
<name>A0A6G7VE06_9GAMM</name>
<dbReference type="PROSITE" id="PS01152">
    <property type="entry name" value="HESB"/>
    <property type="match status" value="1"/>
</dbReference>
<organism evidence="3 4">
    <name type="scientific">Caldichromatium japonicum</name>
    <dbReference type="NCBI Taxonomy" id="2699430"/>
    <lineage>
        <taxon>Bacteria</taxon>
        <taxon>Pseudomonadati</taxon>
        <taxon>Pseudomonadota</taxon>
        <taxon>Gammaproteobacteria</taxon>
        <taxon>Chromatiales</taxon>
        <taxon>Chromatiaceae</taxon>
        <taxon>Caldichromatium</taxon>
    </lineage>
</organism>
<dbReference type="EMBL" id="CP048029">
    <property type="protein sequence ID" value="QIK38027.1"/>
    <property type="molecule type" value="Genomic_DNA"/>
</dbReference>
<dbReference type="InterPro" id="IPR050322">
    <property type="entry name" value="Fe-S_cluster_asmbl/transfer"/>
</dbReference>
<dbReference type="GO" id="GO:0016226">
    <property type="term" value="P:iron-sulfur cluster assembly"/>
    <property type="evidence" value="ECO:0007669"/>
    <property type="project" value="InterPro"/>
</dbReference>